<evidence type="ECO:0000313" key="5">
    <source>
        <dbReference type="EMBL" id="WSB09954.1"/>
    </source>
</evidence>
<protein>
    <submittedName>
        <fullName evidence="5">Phenylacetic acid degradation protein PaaN</fullName>
    </submittedName>
</protein>
<dbReference type="Proteomes" id="UP001356428">
    <property type="component" value="Chromosome"/>
</dbReference>
<dbReference type="NCBIfam" id="TIGR02288">
    <property type="entry name" value="PaaN_2"/>
    <property type="match status" value="1"/>
</dbReference>
<reference evidence="5 6" key="1">
    <citation type="submission" date="2022-10" db="EMBL/GenBank/DDBJ databases">
        <title>The complete genomes of actinobacterial strains from the NBC collection.</title>
        <authorList>
            <person name="Joergensen T.S."/>
            <person name="Alvarez Arevalo M."/>
            <person name="Sterndorff E.B."/>
            <person name="Faurdal D."/>
            <person name="Vuksanovic O."/>
            <person name="Mourched A.-S."/>
            <person name="Charusanti P."/>
            <person name="Shaw S."/>
            <person name="Blin K."/>
            <person name="Weber T."/>
        </authorList>
    </citation>
    <scope>NUCLEOTIDE SEQUENCE [LARGE SCALE GENOMIC DNA]</scope>
    <source>
        <strain evidence="5 6">NBC 01792</strain>
    </source>
</reference>
<evidence type="ECO:0000256" key="3">
    <source>
        <dbReference type="SAM" id="MobiDB-lite"/>
    </source>
</evidence>
<proteinExistence type="predicted"/>
<dbReference type="PANTHER" id="PTHR42862">
    <property type="entry name" value="DELTA-1-PYRROLINE-5-CARBOXYLATE DEHYDROGENASE 1, ISOFORM A-RELATED"/>
    <property type="match status" value="1"/>
</dbReference>
<dbReference type="InterPro" id="IPR011975">
    <property type="entry name" value="PaaN_2"/>
</dbReference>
<dbReference type="InterPro" id="IPR016163">
    <property type="entry name" value="Ald_DH_C"/>
</dbReference>
<dbReference type="RefSeq" id="WP_326703872.1">
    <property type="nucleotide sequence ID" value="NZ_CP109083.1"/>
</dbReference>
<dbReference type="EMBL" id="CP109083">
    <property type="protein sequence ID" value="WSB09954.1"/>
    <property type="molecule type" value="Genomic_DNA"/>
</dbReference>
<dbReference type="Pfam" id="PF00171">
    <property type="entry name" value="Aldedh"/>
    <property type="match status" value="1"/>
</dbReference>
<dbReference type="InterPro" id="IPR015590">
    <property type="entry name" value="Aldehyde_DH_dom"/>
</dbReference>
<keyword evidence="1" id="KW-0560">Oxidoreductase</keyword>
<dbReference type="SUPFAM" id="SSF53720">
    <property type="entry name" value="ALDH-like"/>
    <property type="match status" value="1"/>
</dbReference>
<dbReference type="PANTHER" id="PTHR42862:SF1">
    <property type="entry name" value="DELTA-1-PYRROLINE-5-CARBOXYLATE DEHYDROGENASE 2, ISOFORM A-RELATED"/>
    <property type="match status" value="1"/>
</dbReference>
<dbReference type="InterPro" id="IPR016161">
    <property type="entry name" value="Ald_DH/histidinol_DH"/>
</dbReference>
<keyword evidence="2" id="KW-0520">NAD</keyword>
<feature type="domain" description="Aldehyde dehydrogenase" evidence="4">
    <location>
        <begin position="106"/>
        <end position="521"/>
    </location>
</feature>
<name>A0ABZ1F0K8_9ACTN</name>
<organism evidence="5 6">
    <name type="scientific">Streptomyces cyaneofuscatus</name>
    <dbReference type="NCBI Taxonomy" id="66883"/>
    <lineage>
        <taxon>Bacteria</taxon>
        <taxon>Bacillati</taxon>
        <taxon>Actinomycetota</taxon>
        <taxon>Actinomycetes</taxon>
        <taxon>Kitasatosporales</taxon>
        <taxon>Streptomycetaceae</taxon>
        <taxon>Streptomyces</taxon>
    </lineage>
</organism>
<dbReference type="InterPro" id="IPR016162">
    <property type="entry name" value="Ald_DH_N"/>
</dbReference>
<evidence type="ECO:0000259" key="4">
    <source>
        <dbReference type="Pfam" id="PF00171"/>
    </source>
</evidence>
<gene>
    <name evidence="5" type="primary">paaN</name>
    <name evidence="5" type="ORF">OG849_23325</name>
</gene>
<evidence type="ECO:0000256" key="2">
    <source>
        <dbReference type="ARBA" id="ARBA00023027"/>
    </source>
</evidence>
<dbReference type="Gene3D" id="3.40.605.10">
    <property type="entry name" value="Aldehyde Dehydrogenase, Chain A, domain 1"/>
    <property type="match status" value="1"/>
</dbReference>
<dbReference type="Gene3D" id="3.40.309.10">
    <property type="entry name" value="Aldehyde Dehydrogenase, Chain A, domain 2"/>
    <property type="match status" value="1"/>
</dbReference>
<dbReference type="InterPro" id="IPR050485">
    <property type="entry name" value="Proline_metab_enzyme"/>
</dbReference>
<feature type="region of interest" description="Disordered" evidence="3">
    <location>
        <begin position="66"/>
        <end position="91"/>
    </location>
</feature>
<accession>A0ABZ1F0K8</accession>
<evidence type="ECO:0000313" key="6">
    <source>
        <dbReference type="Proteomes" id="UP001356428"/>
    </source>
</evidence>
<sequence length="578" mass="61589">MTTARSERAAAEAAQDLLTRHRAPLERAVTAIRTREYWSPYPDEAAAYGELARTAGDEAFHRLLGQEFTSDQPGRDGSVGPGPEDGGESSPYGFGLGITYAHADPDVLLPAMEAAMAGWREAGPWGRAAVCAEILERINARSFELAYAAVHTSGHNFLMAFHAGAVHAQDRGLEAVAYALSEQTRMPTEVTWSKPMPDGRVFSLAKTFTVVPRGVSLVVANRVFPTWNGYPGLFASLATGNAVLVKPHPGAVLPLALTVRIAREVLRESGFDPNLVALAPERPGERLAATLALRPEVRIVDYAGTSEFGEWLEANARQARVFTAKSAVNSLLVESTADYRGMLHNLAFSLALYSGQLCTSPQNLLVPRGGITTDEGHRTYAEVVRDIAATVTDLLTEDASAIAVLGALVGPDVLEDVEHAASGAIGPVALAPRAVAHPDHPRATLRTPVLVALDASREEDRKTFGREWFGPVGFVVAVDSAAHGAEVLGAVTRRAGALTVGVHTTSPEVEALVAEVCEHAGVMLSVNLMGDWFITQSAVYSDLHGTGLNPSGNSVYCDGAYVAERFRTVGVRRYGDAR</sequence>
<evidence type="ECO:0000256" key="1">
    <source>
        <dbReference type="ARBA" id="ARBA00023002"/>
    </source>
</evidence>
<keyword evidence="6" id="KW-1185">Reference proteome</keyword>